<feature type="compositionally biased region" description="Polar residues" evidence="1">
    <location>
        <begin position="210"/>
        <end position="223"/>
    </location>
</feature>
<accession>A0A165ME54</accession>
<feature type="region of interest" description="Disordered" evidence="1">
    <location>
        <begin position="54"/>
        <end position="79"/>
    </location>
</feature>
<keyword evidence="3" id="KW-1185">Reference proteome</keyword>
<evidence type="ECO:0000313" key="2">
    <source>
        <dbReference type="EMBL" id="KZT18222.1"/>
    </source>
</evidence>
<dbReference type="EMBL" id="KV425696">
    <property type="protein sequence ID" value="KZT18222.1"/>
    <property type="molecule type" value="Genomic_DNA"/>
</dbReference>
<dbReference type="Proteomes" id="UP000076761">
    <property type="component" value="Unassembled WGS sequence"/>
</dbReference>
<feature type="compositionally biased region" description="Polar residues" evidence="1">
    <location>
        <begin position="189"/>
        <end position="199"/>
    </location>
</feature>
<dbReference type="AlphaFoldDB" id="A0A165ME54"/>
<evidence type="ECO:0000256" key="1">
    <source>
        <dbReference type="SAM" id="MobiDB-lite"/>
    </source>
</evidence>
<feature type="region of interest" description="Disordered" evidence="1">
    <location>
        <begin position="176"/>
        <end position="223"/>
    </location>
</feature>
<dbReference type="OrthoDB" id="3305714at2759"/>
<name>A0A165ME54_9AGAM</name>
<sequence>MIGIFAVPKLIKVIVPHRAEEAVGSAREVALQPSAEFIMQVFEPSHWQHSIFTTMAPTRSSSTTSSKKDKVTKRKATVKESPKVQAGIQLVAPMKRWQRSKKAKIPLARYIEAREAPSLDGLASYIMAAEPEPEPTAGHAEHRLQHGLYLHGNGQIHTKREETPMPDTDDDAWDWMPDEEDLGVEPTPATKTDINSTPSPADKHQDRNTVRFSSVIGSERTNC</sequence>
<organism evidence="2 3">
    <name type="scientific">Neolentinus lepideus HHB14362 ss-1</name>
    <dbReference type="NCBI Taxonomy" id="1314782"/>
    <lineage>
        <taxon>Eukaryota</taxon>
        <taxon>Fungi</taxon>
        <taxon>Dikarya</taxon>
        <taxon>Basidiomycota</taxon>
        <taxon>Agaricomycotina</taxon>
        <taxon>Agaricomycetes</taxon>
        <taxon>Gloeophyllales</taxon>
        <taxon>Gloeophyllaceae</taxon>
        <taxon>Neolentinus</taxon>
    </lineage>
</organism>
<feature type="non-terminal residue" evidence="2">
    <location>
        <position position="223"/>
    </location>
</feature>
<dbReference type="InParanoid" id="A0A165ME54"/>
<reference evidence="2 3" key="1">
    <citation type="journal article" date="2016" name="Mol. Biol. Evol.">
        <title>Comparative Genomics of Early-Diverging Mushroom-Forming Fungi Provides Insights into the Origins of Lignocellulose Decay Capabilities.</title>
        <authorList>
            <person name="Nagy L.G."/>
            <person name="Riley R."/>
            <person name="Tritt A."/>
            <person name="Adam C."/>
            <person name="Daum C."/>
            <person name="Floudas D."/>
            <person name="Sun H."/>
            <person name="Yadav J.S."/>
            <person name="Pangilinan J."/>
            <person name="Larsson K.H."/>
            <person name="Matsuura K."/>
            <person name="Barry K."/>
            <person name="Labutti K."/>
            <person name="Kuo R."/>
            <person name="Ohm R.A."/>
            <person name="Bhattacharya S.S."/>
            <person name="Shirouzu T."/>
            <person name="Yoshinaga Y."/>
            <person name="Martin F.M."/>
            <person name="Grigoriev I.V."/>
            <person name="Hibbett D.S."/>
        </authorList>
    </citation>
    <scope>NUCLEOTIDE SEQUENCE [LARGE SCALE GENOMIC DNA]</scope>
    <source>
        <strain evidence="2 3">HHB14362 ss-1</strain>
    </source>
</reference>
<evidence type="ECO:0000313" key="3">
    <source>
        <dbReference type="Proteomes" id="UP000076761"/>
    </source>
</evidence>
<gene>
    <name evidence="2" type="ORF">NEOLEDRAFT_1143651</name>
</gene>
<proteinExistence type="predicted"/>
<protein>
    <submittedName>
        <fullName evidence="2">Uncharacterized protein</fullName>
    </submittedName>
</protein>